<protein>
    <submittedName>
        <fullName evidence="2">XRE family transcriptional regulator</fullName>
    </submittedName>
</protein>
<proteinExistence type="predicted"/>
<keyword evidence="3" id="KW-1185">Reference proteome</keyword>
<dbReference type="SUPFAM" id="SSF47413">
    <property type="entry name" value="lambda repressor-like DNA-binding domains"/>
    <property type="match status" value="1"/>
</dbReference>
<dbReference type="Proteomes" id="UP001631987">
    <property type="component" value="Unassembled WGS sequence"/>
</dbReference>
<reference evidence="2 3" key="1">
    <citation type="submission" date="2024-12" db="EMBL/GenBank/DDBJ databases">
        <title>Pseudomonas species isolated from Lotus nodules promote plant growth.</title>
        <authorList>
            <person name="Yu Y.-H."/>
            <person name="Kurtenbach J."/>
            <person name="Crosbie D."/>
            <person name="Brachmann A."/>
            <person name="Marin M."/>
        </authorList>
    </citation>
    <scope>NUCLEOTIDE SEQUENCE [LARGE SCALE GENOMIC DNA]</scope>
    <source>
        <strain evidence="2 3">PLb12A</strain>
    </source>
</reference>
<organism evidence="2 3">
    <name type="scientific">Pseudomonas monachiensis</name>
    <dbReference type="NCBI Taxonomy" id="3060212"/>
    <lineage>
        <taxon>Bacteria</taxon>
        <taxon>Pseudomonadati</taxon>
        <taxon>Pseudomonadota</taxon>
        <taxon>Gammaproteobacteria</taxon>
        <taxon>Pseudomonadales</taxon>
        <taxon>Pseudomonadaceae</taxon>
        <taxon>Pseudomonas</taxon>
    </lineage>
</organism>
<evidence type="ECO:0000259" key="1">
    <source>
        <dbReference type="Pfam" id="PF13744"/>
    </source>
</evidence>
<accession>A0ABW9H4D3</accession>
<feature type="domain" description="HigA2-like helix-turn-helix" evidence="1">
    <location>
        <begin position="11"/>
        <end position="81"/>
    </location>
</feature>
<evidence type="ECO:0000313" key="3">
    <source>
        <dbReference type="Proteomes" id="UP001631987"/>
    </source>
</evidence>
<evidence type="ECO:0000313" key="2">
    <source>
        <dbReference type="EMBL" id="MFM9516932.1"/>
    </source>
</evidence>
<sequence>MNEIDDGDNCVYQALGIPDAGDMRAKSDCVMKIGLLLESGRLSKTDAAQKLGLSVEELNEIFRGKFRDLSVAKISGFLEQLKNSRG</sequence>
<name>A0ABW9H4D3_9PSED</name>
<dbReference type="Pfam" id="PF13744">
    <property type="entry name" value="HTH_37"/>
    <property type="match status" value="1"/>
</dbReference>
<comment type="caution">
    <text evidence="2">The sequence shown here is derived from an EMBL/GenBank/DDBJ whole genome shotgun (WGS) entry which is preliminary data.</text>
</comment>
<dbReference type="Gene3D" id="1.10.260.40">
    <property type="entry name" value="lambda repressor-like DNA-binding domains"/>
    <property type="match status" value="1"/>
</dbReference>
<dbReference type="EMBL" id="JBJVNW010000003">
    <property type="protein sequence ID" value="MFM9516932.1"/>
    <property type="molecule type" value="Genomic_DNA"/>
</dbReference>
<dbReference type="InterPro" id="IPR039554">
    <property type="entry name" value="HigA2-like_HTH"/>
</dbReference>
<gene>
    <name evidence="2" type="ORF">ACKKH4_06670</name>
</gene>
<dbReference type="InterPro" id="IPR010982">
    <property type="entry name" value="Lambda_DNA-bd_dom_sf"/>
</dbReference>
<dbReference type="RefSeq" id="WP_409078361.1">
    <property type="nucleotide sequence ID" value="NZ_CP178857.1"/>
</dbReference>